<dbReference type="EMBL" id="RYZZ01000005">
    <property type="protein sequence ID" value="RUQ31458.1"/>
    <property type="molecule type" value="Genomic_DNA"/>
</dbReference>
<dbReference type="GO" id="GO:0016020">
    <property type="term" value="C:membrane"/>
    <property type="evidence" value="ECO:0007669"/>
    <property type="project" value="InterPro"/>
</dbReference>
<name>A0A433HT14_9BACI</name>
<dbReference type="RefSeq" id="WP_126863481.1">
    <property type="nucleotide sequence ID" value="NZ_JAUSTX010000004.1"/>
</dbReference>
<feature type="coiled-coil region" evidence="3">
    <location>
        <begin position="364"/>
        <end position="433"/>
    </location>
</feature>
<feature type="transmembrane region" description="Helical" evidence="4">
    <location>
        <begin position="114"/>
        <end position="131"/>
    </location>
</feature>
<evidence type="ECO:0000256" key="1">
    <source>
        <dbReference type="ARBA" id="ARBA00023224"/>
    </source>
</evidence>
<sequence length="491" mass="53785">MPATTYEKLSSKILSYILMGLLITCVPLVLILAFIHMVTMKQAVTLCIIIPFLVAGIYFIYRKTHLSKNGKQYLSTATFFMCFIFMWFVPTYEIWVVSILCLILCLAYLDSKVIVLVTGFALLVHTVHVLFNPYFQMTSLIDYIVTYIVITMIGIVSYGVTMLGKKMLQEVTEKEQQVKNLLQDVSKSVEVIDEFGKRLTANINQTNGISQQISAGYFEITRGVAAQASAISEINEKMFGSNESVLAVTKHAGHMKDLSISTVDLTDQGNEKLKNLQLAMNSVNHIQQETMNVMSDLQEHTANISRIVAAIEEIANHTNLLSLNASIEAARAGEHGKSFAVVAGEIRKLSSNAGAAAQSIGEILKNIEEKAQAVSVQLERGKEAIGYSSKDVQGSGALFTEITDNMTALMSKAAEVENMLQQVERNSIDTSAEISNISSITEESSASLEQMTVALDSQRERIEAIAEHFGDLEGKVVSLHSLANSGSAIAE</sequence>
<evidence type="ECO:0000259" key="5">
    <source>
        <dbReference type="PROSITE" id="PS50111"/>
    </source>
</evidence>
<organism evidence="6 7">
    <name type="scientific">Peribacillus cavernae</name>
    <dbReference type="NCBI Taxonomy" id="1674310"/>
    <lineage>
        <taxon>Bacteria</taxon>
        <taxon>Bacillati</taxon>
        <taxon>Bacillota</taxon>
        <taxon>Bacilli</taxon>
        <taxon>Bacillales</taxon>
        <taxon>Bacillaceae</taxon>
        <taxon>Peribacillus</taxon>
    </lineage>
</organism>
<keyword evidence="4" id="KW-0472">Membrane</keyword>
<comment type="caution">
    <text evidence="6">The sequence shown here is derived from an EMBL/GenBank/DDBJ whole genome shotgun (WGS) entry which is preliminary data.</text>
</comment>
<proteinExistence type="predicted"/>
<keyword evidence="1 2" id="KW-0807">Transducer</keyword>
<reference evidence="6 7" key="1">
    <citation type="submission" date="2018-12" db="EMBL/GenBank/DDBJ databases">
        <title>Bacillus chawlae sp. nov., Bacillus glennii sp. nov., and Bacillus saganii sp. nov. Isolated from the Vehicle Assembly Building at Kennedy Space Center where the Viking Spacecraft were Assembled.</title>
        <authorList>
            <person name="Seuylemezian A."/>
            <person name="Vaishampayan P."/>
        </authorList>
    </citation>
    <scope>NUCLEOTIDE SEQUENCE [LARGE SCALE GENOMIC DNA]</scope>
    <source>
        <strain evidence="6 7">L5</strain>
    </source>
</reference>
<dbReference type="OrthoDB" id="2166737at2"/>
<dbReference type="GO" id="GO:0007165">
    <property type="term" value="P:signal transduction"/>
    <property type="evidence" value="ECO:0007669"/>
    <property type="project" value="UniProtKB-KW"/>
</dbReference>
<dbReference type="Proteomes" id="UP000267430">
    <property type="component" value="Unassembled WGS sequence"/>
</dbReference>
<gene>
    <name evidence="6" type="ORF">ELQ35_03675</name>
</gene>
<feature type="domain" description="Methyl-accepting transducer" evidence="5">
    <location>
        <begin position="202"/>
        <end position="452"/>
    </location>
</feature>
<evidence type="ECO:0000256" key="3">
    <source>
        <dbReference type="SAM" id="Coils"/>
    </source>
</evidence>
<dbReference type="Gene3D" id="1.10.287.950">
    <property type="entry name" value="Methyl-accepting chemotaxis protein"/>
    <property type="match status" value="1"/>
</dbReference>
<dbReference type="PANTHER" id="PTHR32089">
    <property type="entry name" value="METHYL-ACCEPTING CHEMOTAXIS PROTEIN MCPB"/>
    <property type="match status" value="1"/>
</dbReference>
<dbReference type="SUPFAM" id="SSF58104">
    <property type="entry name" value="Methyl-accepting chemotaxis protein (MCP) signaling domain"/>
    <property type="match status" value="1"/>
</dbReference>
<protein>
    <recommendedName>
        <fullName evidence="5">Methyl-accepting transducer domain-containing protein</fullName>
    </recommendedName>
</protein>
<evidence type="ECO:0000256" key="2">
    <source>
        <dbReference type="PROSITE-ProRule" id="PRU00284"/>
    </source>
</evidence>
<feature type="transmembrane region" description="Helical" evidence="4">
    <location>
        <begin position="43"/>
        <end position="61"/>
    </location>
</feature>
<accession>A0A433HT14</accession>
<evidence type="ECO:0000313" key="7">
    <source>
        <dbReference type="Proteomes" id="UP000267430"/>
    </source>
</evidence>
<keyword evidence="4" id="KW-1133">Transmembrane helix</keyword>
<dbReference type="SMART" id="SM00283">
    <property type="entry name" value="MA"/>
    <property type="match status" value="1"/>
</dbReference>
<dbReference type="InterPro" id="IPR004089">
    <property type="entry name" value="MCPsignal_dom"/>
</dbReference>
<keyword evidence="7" id="KW-1185">Reference proteome</keyword>
<keyword evidence="3" id="KW-0175">Coiled coil</keyword>
<feature type="transmembrane region" description="Helical" evidence="4">
    <location>
        <begin position="16"/>
        <end position="37"/>
    </location>
</feature>
<dbReference type="PANTHER" id="PTHR32089:SF112">
    <property type="entry name" value="LYSOZYME-LIKE PROTEIN-RELATED"/>
    <property type="match status" value="1"/>
</dbReference>
<dbReference type="PROSITE" id="PS50111">
    <property type="entry name" value="CHEMOTAXIS_TRANSDUC_2"/>
    <property type="match status" value="1"/>
</dbReference>
<dbReference type="Pfam" id="PF00015">
    <property type="entry name" value="MCPsignal"/>
    <property type="match status" value="1"/>
</dbReference>
<evidence type="ECO:0000313" key="6">
    <source>
        <dbReference type="EMBL" id="RUQ31458.1"/>
    </source>
</evidence>
<keyword evidence="4" id="KW-0812">Transmembrane</keyword>
<dbReference type="AlphaFoldDB" id="A0A433HT14"/>
<feature type="transmembrane region" description="Helical" evidence="4">
    <location>
        <begin position="143"/>
        <end position="164"/>
    </location>
</feature>
<evidence type="ECO:0000256" key="4">
    <source>
        <dbReference type="SAM" id="Phobius"/>
    </source>
</evidence>